<evidence type="ECO:0000313" key="2">
    <source>
        <dbReference type="EMBL" id="MDN5200779.1"/>
    </source>
</evidence>
<evidence type="ECO:0000313" key="3">
    <source>
        <dbReference type="Proteomes" id="UP001172082"/>
    </source>
</evidence>
<keyword evidence="3" id="KW-1185">Reference proteome</keyword>
<sequence length="231" mass="27037">MASIIEISQKFLLATKLRNSTKPFIEALRGIQFDKLQNELTSDKEKKAFWINIYNAFVQCFVINNPESYKDRKTFYRGKSIQIAGHQFSLDDIEHGILRRSKMKLALGYLNKLMVSRPEKLLRVSKVDPRIHFALNCGAKSCPPIRFYEVEKLEAQLDLATLSYLEAEVQIDQDENTIFLPAIFNWFRGDFNGTKGIKDFLKRYEQITGKDSLSMKFKPYDWSLHFDNFRE</sequence>
<evidence type="ECO:0000259" key="1">
    <source>
        <dbReference type="Pfam" id="PF04784"/>
    </source>
</evidence>
<reference evidence="2" key="1">
    <citation type="submission" date="2023-06" db="EMBL/GenBank/DDBJ databases">
        <title>Genomic of Parafulvivirga corallium.</title>
        <authorList>
            <person name="Wang G."/>
        </authorList>
    </citation>
    <scope>NUCLEOTIDE SEQUENCE</scope>
    <source>
        <strain evidence="2">BMA10</strain>
    </source>
</reference>
<dbReference type="RefSeq" id="WP_346750799.1">
    <property type="nucleotide sequence ID" value="NZ_JAUJEA010000001.1"/>
</dbReference>
<dbReference type="InterPro" id="IPR006869">
    <property type="entry name" value="DUF547"/>
</dbReference>
<comment type="caution">
    <text evidence="2">The sequence shown here is derived from an EMBL/GenBank/DDBJ whole genome shotgun (WGS) entry which is preliminary data.</text>
</comment>
<accession>A0ABT8KJA8</accession>
<gene>
    <name evidence="2" type="ORF">QQ008_05390</name>
</gene>
<dbReference type="Pfam" id="PF04784">
    <property type="entry name" value="DUF547"/>
    <property type="match status" value="1"/>
</dbReference>
<proteinExistence type="predicted"/>
<organism evidence="2 3">
    <name type="scientific">Splendidivirga corallicola</name>
    <dbReference type="NCBI Taxonomy" id="3051826"/>
    <lineage>
        <taxon>Bacteria</taxon>
        <taxon>Pseudomonadati</taxon>
        <taxon>Bacteroidota</taxon>
        <taxon>Cytophagia</taxon>
        <taxon>Cytophagales</taxon>
        <taxon>Splendidivirgaceae</taxon>
        <taxon>Splendidivirga</taxon>
    </lineage>
</organism>
<dbReference type="EMBL" id="JAUJEA010000001">
    <property type="protein sequence ID" value="MDN5200779.1"/>
    <property type="molecule type" value="Genomic_DNA"/>
</dbReference>
<protein>
    <submittedName>
        <fullName evidence="2">DUF547 domain-containing protein</fullName>
    </submittedName>
</protein>
<dbReference type="PANTHER" id="PTHR46361:SF3">
    <property type="entry name" value="ELECTRON CARRIER_ PROTEIN DISULFIDE OXIDOREDUCTASE"/>
    <property type="match status" value="1"/>
</dbReference>
<name>A0ABT8KJA8_9BACT</name>
<dbReference type="Proteomes" id="UP001172082">
    <property type="component" value="Unassembled WGS sequence"/>
</dbReference>
<dbReference type="PANTHER" id="PTHR46361">
    <property type="entry name" value="ELECTRON CARRIER/ PROTEIN DISULFIDE OXIDOREDUCTASE"/>
    <property type="match status" value="1"/>
</dbReference>
<feature type="domain" description="DUF547" evidence="1">
    <location>
        <begin position="41"/>
        <end position="165"/>
    </location>
</feature>